<dbReference type="Proteomes" id="UP000646053">
    <property type="component" value="Unassembled WGS sequence"/>
</dbReference>
<comment type="caution">
    <text evidence="2">The sequence shown here is derived from an EMBL/GenBank/DDBJ whole genome shotgun (WGS) entry which is preliminary data.</text>
</comment>
<proteinExistence type="predicted"/>
<dbReference type="PANTHER" id="PTHR43685:SF2">
    <property type="entry name" value="GLYCOSYLTRANSFERASE 2-LIKE DOMAIN-CONTAINING PROTEIN"/>
    <property type="match status" value="1"/>
</dbReference>
<dbReference type="Pfam" id="PF00535">
    <property type="entry name" value="Glycos_transf_2"/>
    <property type="match status" value="1"/>
</dbReference>
<feature type="domain" description="Glycosyltransferase 2-like" evidence="1">
    <location>
        <begin position="6"/>
        <end position="163"/>
    </location>
</feature>
<dbReference type="PANTHER" id="PTHR43685">
    <property type="entry name" value="GLYCOSYLTRANSFERASE"/>
    <property type="match status" value="1"/>
</dbReference>
<evidence type="ECO:0000313" key="3">
    <source>
        <dbReference type="Proteomes" id="UP000646053"/>
    </source>
</evidence>
<dbReference type="InterPro" id="IPR029044">
    <property type="entry name" value="Nucleotide-diphossugar_trans"/>
</dbReference>
<reference evidence="2" key="1">
    <citation type="submission" date="2019-12" db="EMBL/GenBank/DDBJ databases">
        <title>High-Quality draft genome sequences of three cyanobacteria isolated from the limestone walls of the Old Cathedral of Coimbra.</title>
        <authorList>
            <person name="Tiago I."/>
            <person name="Soares F."/>
            <person name="Portugal A."/>
        </authorList>
    </citation>
    <scope>NUCLEOTIDE SEQUENCE</scope>
    <source>
        <strain evidence="2">A</strain>
    </source>
</reference>
<accession>A0A8J8CJH6</accession>
<sequence length="267" mass="30609">MSNLISIVITTYNRERFLAAAIESVLSQTYQKFELLIWDDGSTDGSVSLIRNYARNRRVQIVTAPHQGRVPALKAAIAQTKGTYLGWIDSDDWLAPTALAETATVLEQYPEIGLVYTDHILVDRKGTVLGNGQCHQIPYARNRLLFDFMTFHFRLMRRTAFEQAGGIDQSLDYAEDYDLCLRLSEVTDVWHVAQPLYYYRRHPENMTVQYQWELSLASQAAIARAVKRRGLTDWFEGEGQFLQGRWQQQKGANKSAAKRVNWLLGIE</sequence>
<dbReference type="InterPro" id="IPR001173">
    <property type="entry name" value="Glyco_trans_2-like"/>
</dbReference>
<dbReference type="AlphaFoldDB" id="A0A8J8CJH6"/>
<name>A0A8J8CJH6_9CYAN</name>
<dbReference type="Gene3D" id="3.90.550.10">
    <property type="entry name" value="Spore Coat Polysaccharide Biosynthesis Protein SpsA, Chain A"/>
    <property type="match status" value="1"/>
</dbReference>
<evidence type="ECO:0000313" key="2">
    <source>
        <dbReference type="EMBL" id="NDJ19008.1"/>
    </source>
</evidence>
<gene>
    <name evidence="2" type="ORF">GS601_17240</name>
</gene>
<dbReference type="EMBL" id="WVIE01000023">
    <property type="protein sequence ID" value="NDJ19008.1"/>
    <property type="molecule type" value="Genomic_DNA"/>
</dbReference>
<dbReference type="SUPFAM" id="SSF53448">
    <property type="entry name" value="Nucleotide-diphospho-sugar transferases"/>
    <property type="match status" value="1"/>
</dbReference>
<dbReference type="InterPro" id="IPR050834">
    <property type="entry name" value="Glycosyltransf_2"/>
</dbReference>
<evidence type="ECO:0000259" key="1">
    <source>
        <dbReference type="Pfam" id="PF00535"/>
    </source>
</evidence>
<organism evidence="2 3">
    <name type="scientific">Myxacorys almedinensis A</name>
    <dbReference type="NCBI Taxonomy" id="2690445"/>
    <lineage>
        <taxon>Bacteria</taxon>
        <taxon>Bacillati</taxon>
        <taxon>Cyanobacteriota</taxon>
        <taxon>Cyanophyceae</taxon>
        <taxon>Leptolyngbyales</taxon>
        <taxon>Leptolyngbyaceae</taxon>
        <taxon>Myxacorys</taxon>
        <taxon>Myxacorys almedinensis</taxon>
    </lineage>
</organism>
<protein>
    <submittedName>
        <fullName evidence="2">Glycosyltransferase</fullName>
    </submittedName>
</protein>
<keyword evidence="3" id="KW-1185">Reference proteome</keyword>